<dbReference type="NCBIfam" id="TIGR03083">
    <property type="entry name" value="maleylpyruvate isomerase family mycothiol-dependent enzyme"/>
    <property type="match status" value="1"/>
</dbReference>
<evidence type="ECO:0000313" key="2">
    <source>
        <dbReference type="EMBL" id="GIF60015.1"/>
    </source>
</evidence>
<accession>A0ABQ4CB71</accession>
<gene>
    <name evidence="2" type="ORF">Air01nite_61100</name>
</gene>
<organism evidence="2 3">
    <name type="scientific">Asanoa iriomotensis</name>
    <dbReference type="NCBI Taxonomy" id="234613"/>
    <lineage>
        <taxon>Bacteria</taxon>
        <taxon>Bacillati</taxon>
        <taxon>Actinomycetota</taxon>
        <taxon>Actinomycetes</taxon>
        <taxon>Micromonosporales</taxon>
        <taxon>Micromonosporaceae</taxon>
        <taxon>Asanoa</taxon>
    </lineage>
</organism>
<dbReference type="Gene3D" id="1.20.120.450">
    <property type="entry name" value="dinb family like domain"/>
    <property type="match status" value="1"/>
</dbReference>
<dbReference type="InterPro" id="IPR024344">
    <property type="entry name" value="MDMPI_metal-binding"/>
</dbReference>
<reference evidence="2 3" key="1">
    <citation type="submission" date="2021-01" db="EMBL/GenBank/DDBJ databases">
        <title>Whole genome shotgun sequence of Asanoa iriomotensis NBRC 100142.</title>
        <authorList>
            <person name="Komaki H."/>
            <person name="Tamura T."/>
        </authorList>
    </citation>
    <scope>NUCLEOTIDE SEQUENCE [LARGE SCALE GENOMIC DNA]</scope>
    <source>
        <strain evidence="2 3">NBRC 100142</strain>
    </source>
</reference>
<evidence type="ECO:0000259" key="1">
    <source>
        <dbReference type="Pfam" id="PF11716"/>
    </source>
</evidence>
<keyword evidence="3" id="KW-1185">Reference proteome</keyword>
<comment type="caution">
    <text evidence="2">The sequence shown here is derived from an EMBL/GenBank/DDBJ whole genome shotgun (WGS) entry which is preliminary data.</text>
</comment>
<dbReference type="InterPro" id="IPR017517">
    <property type="entry name" value="Maleyloyr_isom"/>
</dbReference>
<sequence length="226" mass="23801">MSVLDAFCAEAARLGEVLGGLSSSDWSRATACPPWDVAGLVGHVVTTIARVPGMLDGVAPAAADVDAVGYYRPDERFAPVVDRARVEGGQERAALAGSGAALAAEFERTWRSVVARCAAAPEGRIVRTRHGDAMLLTEFLVTRVVEVGVHGLDLAAALDLPAWLTPPAAAVLTDLLLPTAGAALDELGWDQVTLVRVATGRAPLPPHAREVLKRHEIRRLALSPAW</sequence>
<protein>
    <recommendedName>
        <fullName evidence="1">Mycothiol-dependent maleylpyruvate isomerase metal-binding domain-containing protein</fullName>
    </recommendedName>
</protein>
<feature type="domain" description="Mycothiol-dependent maleylpyruvate isomerase metal-binding" evidence="1">
    <location>
        <begin position="9"/>
        <end position="155"/>
    </location>
</feature>
<dbReference type="Proteomes" id="UP000624325">
    <property type="component" value="Unassembled WGS sequence"/>
</dbReference>
<dbReference type="Pfam" id="PF11716">
    <property type="entry name" value="MDMPI_N"/>
    <property type="match status" value="1"/>
</dbReference>
<name>A0ABQ4CB71_9ACTN</name>
<dbReference type="InterPro" id="IPR034660">
    <property type="entry name" value="DinB/YfiT-like"/>
</dbReference>
<evidence type="ECO:0000313" key="3">
    <source>
        <dbReference type="Proteomes" id="UP000624325"/>
    </source>
</evidence>
<dbReference type="RefSeq" id="WP_203706839.1">
    <property type="nucleotide sequence ID" value="NZ_BAAALU010000039.1"/>
</dbReference>
<proteinExistence type="predicted"/>
<dbReference type="SUPFAM" id="SSF109854">
    <property type="entry name" value="DinB/YfiT-like putative metalloenzymes"/>
    <property type="match status" value="1"/>
</dbReference>
<dbReference type="EMBL" id="BONC01000058">
    <property type="protein sequence ID" value="GIF60015.1"/>
    <property type="molecule type" value="Genomic_DNA"/>
</dbReference>